<evidence type="ECO:0000256" key="6">
    <source>
        <dbReference type="HAMAP-Rule" id="MF_01862"/>
    </source>
</evidence>
<evidence type="ECO:0000259" key="7">
    <source>
        <dbReference type="Pfam" id="PF05175"/>
    </source>
</evidence>
<dbReference type="PROSITE" id="PS00092">
    <property type="entry name" value="N6_MTASE"/>
    <property type="match status" value="1"/>
</dbReference>
<keyword evidence="3 6" id="KW-0489">Methyltransferase</keyword>
<evidence type="ECO:0000313" key="10">
    <source>
        <dbReference type="Proteomes" id="UP000019087"/>
    </source>
</evidence>
<dbReference type="InterPro" id="IPR046977">
    <property type="entry name" value="RsmC/RlmG"/>
</dbReference>
<evidence type="ECO:0000256" key="3">
    <source>
        <dbReference type="ARBA" id="ARBA00022603"/>
    </source>
</evidence>
<dbReference type="EMBL" id="CP002697">
    <property type="protein sequence ID" value="AHG60056.1"/>
    <property type="molecule type" value="Genomic_DNA"/>
</dbReference>
<dbReference type="InterPro" id="IPR013675">
    <property type="entry name" value="Mtase_sm_N"/>
</dbReference>
<dbReference type="HAMAP" id="MF_01862">
    <property type="entry name" value="16SrRNA_methyltr_C"/>
    <property type="match status" value="1"/>
</dbReference>
<dbReference type="HOGENOM" id="CLU_049581_0_1_6"/>
<dbReference type="NCBIfam" id="NF007023">
    <property type="entry name" value="PRK09489.1"/>
    <property type="match status" value="1"/>
</dbReference>
<dbReference type="SUPFAM" id="SSF53335">
    <property type="entry name" value="S-adenosyl-L-methionine-dependent methyltransferases"/>
    <property type="match status" value="1"/>
</dbReference>
<dbReference type="PANTHER" id="PTHR47816:SF4">
    <property type="entry name" value="RIBOSOMAL RNA SMALL SUBUNIT METHYLTRANSFERASE C"/>
    <property type="match status" value="1"/>
</dbReference>
<dbReference type="RefSeq" id="WP_025368964.1">
    <property type="nucleotide sequence ID" value="NZ_CP002697.1"/>
</dbReference>
<dbReference type="AlphaFoldDB" id="W0NZW4"/>
<comment type="catalytic activity">
    <reaction evidence="6">
        <text>guanosine(1207) in 16S rRNA + S-adenosyl-L-methionine = N(2)-methylguanosine(1207) in 16S rRNA + S-adenosyl-L-homocysteine + H(+)</text>
        <dbReference type="Rhea" id="RHEA:42736"/>
        <dbReference type="Rhea" id="RHEA-COMP:10213"/>
        <dbReference type="Rhea" id="RHEA-COMP:10214"/>
        <dbReference type="ChEBI" id="CHEBI:15378"/>
        <dbReference type="ChEBI" id="CHEBI:57856"/>
        <dbReference type="ChEBI" id="CHEBI:59789"/>
        <dbReference type="ChEBI" id="CHEBI:74269"/>
        <dbReference type="ChEBI" id="CHEBI:74481"/>
        <dbReference type="EC" id="2.1.1.172"/>
    </reaction>
</comment>
<evidence type="ECO:0000256" key="4">
    <source>
        <dbReference type="ARBA" id="ARBA00022679"/>
    </source>
</evidence>
<reference evidence="9 10" key="1">
    <citation type="journal article" date="2013" name="BMC Genomics">
        <title>Comparative analysis of genome sequences from four strains of the Buchnera aphidicola Mp endosymbion of the green peach aphid, Myzus persicae.</title>
        <authorList>
            <person name="Jiang Z."/>
            <person name="Jones D.H."/>
            <person name="Khuri S."/>
            <person name="Tsinoremas N.F."/>
            <person name="Wyss T."/>
            <person name="Jander G."/>
            <person name="Wilson A.C."/>
        </authorList>
    </citation>
    <scope>NUCLEOTIDE SEQUENCE [LARGE SCALE GENOMIC DNA]</scope>
    <source>
        <strain evidence="10">str. USDA (Myzus persicae)</strain>
    </source>
</reference>
<comment type="similarity">
    <text evidence="6">Belongs to the methyltransferase superfamily. RsmC family.</text>
</comment>
<accession>W0NZW4</accession>
<dbReference type="Pfam" id="PF08468">
    <property type="entry name" value="MTS_N"/>
    <property type="match status" value="1"/>
</dbReference>
<dbReference type="PATRIC" id="fig|1009856.3.peg.323"/>
<sequence>MLFSQNSQLILRHTKKFKTKKVFFFGNIQDNFPEYLSTIETKINFQKYDDYKNFKKNNIKKIDVYNRFLVSDEMIKNCDTIIYYWPKNKSEAKFQLINLISHFSTQTEIFIVGENSSGIKSAPLILKAWMELYKIDSAKHSILMSGFLKRKKKFILDHFFKIHKWKNFFIKSLPGVFGYKKIDEGSKVLASTFSKNITGDVLDIGCGTGFLSVSLFYYSPNVVMTLVDNNIVALRCAQDTFDFNRLKGKIICSDLYSNIFKKFNLIISNPPFHNNLKTNFHIIKKIICDSIKYLKPKGELRFVTNSCFSYHDLLTKVFKRYFIMKKTNKYKVYQAFLN</sequence>
<evidence type="ECO:0000313" key="9">
    <source>
        <dbReference type="EMBL" id="AHG60056.1"/>
    </source>
</evidence>
<dbReference type="Gene3D" id="3.40.50.150">
    <property type="entry name" value="Vaccinia Virus protein VP39"/>
    <property type="match status" value="2"/>
</dbReference>
<comment type="subcellular location">
    <subcellularLocation>
        <location evidence="6">Cytoplasm</location>
    </subcellularLocation>
</comment>
<keyword evidence="5 6" id="KW-0949">S-adenosyl-L-methionine</keyword>
<dbReference type="CDD" id="cd02440">
    <property type="entry name" value="AdoMet_MTases"/>
    <property type="match status" value="1"/>
</dbReference>
<dbReference type="GO" id="GO:0003676">
    <property type="term" value="F:nucleic acid binding"/>
    <property type="evidence" value="ECO:0007669"/>
    <property type="project" value="InterPro"/>
</dbReference>
<comment type="function">
    <text evidence="6">Specifically methylates the guanine in position 1207 of 16S rRNA in the 30S particle.</text>
</comment>
<dbReference type="EC" id="2.1.1.172" evidence="6"/>
<dbReference type="PANTHER" id="PTHR47816">
    <property type="entry name" value="RIBOSOMAL RNA SMALL SUBUNIT METHYLTRANSFERASE C"/>
    <property type="match status" value="1"/>
</dbReference>
<feature type="domain" description="Methyltransferase small" evidence="7">
    <location>
        <begin position="169"/>
        <end position="334"/>
    </location>
</feature>
<dbReference type="InterPro" id="IPR029063">
    <property type="entry name" value="SAM-dependent_MTases_sf"/>
</dbReference>
<protein>
    <recommendedName>
        <fullName evidence="6">Ribosomal RNA small subunit methyltransferase C</fullName>
        <ecNumber evidence="6">2.1.1.172</ecNumber>
    </recommendedName>
    <alternativeName>
        <fullName evidence="6">16S rRNA m2G1207 methyltransferase</fullName>
    </alternativeName>
    <alternativeName>
        <fullName evidence="6">rRNA (guanine-N(2)-)-methyltransferase RsmC</fullName>
    </alternativeName>
</protein>
<dbReference type="GO" id="GO:0005737">
    <property type="term" value="C:cytoplasm"/>
    <property type="evidence" value="ECO:0007669"/>
    <property type="project" value="UniProtKB-SubCell"/>
</dbReference>
<dbReference type="InterPro" id="IPR023543">
    <property type="entry name" value="rRNA_ssu_MeTfrase_C"/>
</dbReference>
<name>W0NZW4_BUCMP</name>
<keyword evidence="1 6" id="KW-0963">Cytoplasm</keyword>
<gene>
    <name evidence="9" type="primary">yjjt</name>
    <name evidence="6" type="synonym">rsmC</name>
    <name evidence="9" type="ORF">BUMPUSDA_CDS00265</name>
</gene>
<keyword evidence="4 6" id="KW-0808">Transferase</keyword>
<feature type="domain" description="Methyltransferase small N-terminal" evidence="8">
    <location>
        <begin position="7"/>
        <end position="161"/>
    </location>
</feature>
<evidence type="ECO:0000256" key="2">
    <source>
        <dbReference type="ARBA" id="ARBA00022552"/>
    </source>
</evidence>
<evidence type="ECO:0000259" key="8">
    <source>
        <dbReference type="Pfam" id="PF08468"/>
    </source>
</evidence>
<dbReference type="KEGG" id="bapu:BUMPUSDA_CDS00265"/>
<proteinExistence type="inferred from homology"/>
<organism evidence="9 10">
    <name type="scientific">Buchnera aphidicola str. USDA</name>
    <name type="common">Myzus persicae</name>
    <dbReference type="NCBI Taxonomy" id="1009856"/>
    <lineage>
        <taxon>Bacteria</taxon>
        <taxon>Pseudomonadati</taxon>
        <taxon>Pseudomonadota</taxon>
        <taxon>Gammaproteobacteria</taxon>
        <taxon>Enterobacterales</taxon>
        <taxon>Erwiniaceae</taxon>
        <taxon>Buchnera</taxon>
    </lineage>
</organism>
<dbReference type="InterPro" id="IPR002052">
    <property type="entry name" value="DNA_methylase_N6_adenine_CS"/>
</dbReference>
<dbReference type="InterPro" id="IPR007848">
    <property type="entry name" value="Small_mtfrase_dom"/>
</dbReference>
<dbReference type="Proteomes" id="UP000019087">
    <property type="component" value="Chromosome"/>
</dbReference>
<evidence type="ECO:0000256" key="1">
    <source>
        <dbReference type="ARBA" id="ARBA00022490"/>
    </source>
</evidence>
<dbReference type="GO" id="GO:0052914">
    <property type="term" value="F:16S rRNA (guanine(1207)-N(2))-methyltransferase activity"/>
    <property type="evidence" value="ECO:0007669"/>
    <property type="project" value="UniProtKB-EC"/>
</dbReference>
<dbReference type="Pfam" id="PF05175">
    <property type="entry name" value="MTS"/>
    <property type="match status" value="1"/>
</dbReference>
<evidence type="ECO:0000256" key="5">
    <source>
        <dbReference type="ARBA" id="ARBA00022691"/>
    </source>
</evidence>
<keyword evidence="2 6" id="KW-0698">rRNA processing</keyword>
<comment type="subunit">
    <text evidence="6">Monomer.</text>
</comment>